<dbReference type="SUPFAM" id="SSF53300">
    <property type="entry name" value="vWA-like"/>
    <property type="match status" value="1"/>
</dbReference>
<gene>
    <name evidence="1" type="ORF">ENU14_01805</name>
</gene>
<organism evidence="1">
    <name type="scientific">Staphylothermus marinus</name>
    <dbReference type="NCBI Taxonomy" id="2280"/>
    <lineage>
        <taxon>Archaea</taxon>
        <taxon>Thermoproteota</taxon>
        <taxon>Thermoprotei</taxon>
        <taxon>Desulfurococcales</taxon>
        <taxon>Desulfurococcaceae</taxon>
        <taxon>Staphylothermus</taxon>
    </lineage>
</organism>
<name>A0A7C4D7V2_STAMA</name>
<protein>
    <submittedName>
        <fullName evidence="1">VWA domain-containing protein</fullName>
    </submittedName>
</protein>
<dbReference type="AlphaFoldDB" id="A0A7C4D7V2"/>
<dbReference type="EMBL" id="DTBJ01000016">
    <property type="protein sequence ID" value="HGM58312.1"/>
    <property type="molecule type" value="Genomic_DNA"/>
</dbReference>
<accession>A0A7C4D7V2</accession>
<proteinExistence type="predicted"/>
<sequence>MNSYDYIDLMNSMKDHIDSSFSEIYSYLSRIEKRTIDRDLVFIKMFLTLKSIVNNDELEKYLINELIKTLYSNNVLKKENIDTFNDSKIVYSSNMRILKKIHGRRNTTISQILSDRINLTDILDYIWLRKEGYLNKKSNGLYVNPSIHRLVQSDGKRVINYRDVVKYLNEIPSRFWKNLLSKDFLKNLNNRDFIELLDKVYGYNSSIDQDIVSEIERRFENGWIPDWNTWLKIEKKIRNSLFNNRYLGPYSFKWIEPSCLSKSMCNRLISDLNNLPLRDKWRLISSICNSSKYDNLLEKLDPITLSVVKNFSKHNVSIKNKALIGQSIVNYVNYLISGESSYLEYSKYILTKIDVEQLDPRLKPLYRSLLSGDYKYISKFLSRMYGIDTVELIANSVWNIFNTRGVNQEVLWRAVKISYEILKYRLKGLGYASKYKYSSIRGRLVVRKTVFNIIRSNYTLIRETRDKEVRLISVVDTSGSMIKYSLWTILALSSIIRFVKFIYLFSDKVVYSKPPRSFTKPILIKYLENLFIEGFKGYTNISKVFRELRKHVCRRDVVVLISDLEQTVPDKDPVLEIKSFLESTGSRLIIFTPPRHSYETRLKLENIGVDVVVVRDPSSISKLLKKKLNLKI</sequence>
<dbReference type="InterPro" id="IPR036465">
    <property type="entry name" value="vWFA_dom_sf"/>
</dbReference>
<evidence type="ECO:0000313" key="1">
    <source>
        <dbReference type="EMBL" id="HGM58312.1"/>
    </source>
</evidence>
<reference evidence="1" key="1">
    <citation type="journal article" date="2020" name="mSystems">
        <title>Genome- and Community-Level Interaction Insights into Carbon Utilization and Element Cycling Functions of Hydrothermarchaeota in Hydrothermal Sediment.</title>
        <authorList>
            <person name="Zhou Z."/>
            <person name="Liu Y."/>
            <person name="Xu W."/>
            <person name="Pan J."/>
            <person name="Luo Z.H."/>
            <person name="Li M."/>
        </authorList>
    </citation>
    <scope>NUCLEOTIDE SEQUENCE [LARGE SCALE GENOMIC DNA]</scope>
    <source>
        <strain evidence="1">SpSt-642</strain>
    </source>
</reference>
<comment type="caution">
    <text evidence="1">The sequence shown here is derived from an EMBL/GenBank/DDBJ whole genome shotgun (WGS) entry which is preliminary data.</text>
</comment>
<dbReference type="InterPro" id="IPR008912">
    <property type="entry name" value="Uncharacterised_CoxE"/>
</dbReference>
<dbReference type="Pfam" id="PF05762">
    <property type="entry name" value="VWA_CoxE"/>
    <property type="match status" value="1"/>
</dbReference>